<feature type="compositionally biased region" description="Basic and acidic residues" evidence="5">
    <location>
        <begin position="654"/>
        <end position="668"/>
    </location>
</feature>
<reference evidence="8 9" key="1">
    <citation type="submission" date="2016-03" db="EMBL/GenBank/DDBJ databases">
        <title>The draft genome sequence of Fonsecaea nubica causative agent of cutaneous subcutaneous infection in human host.</title>
        <authorList>
            <person name="Costa F."/>
            <person name="Sybren D.H."/>
            <person name="Raittz R.T."/>
            <person name="Weiss V.A."/>
            <person name="Leao A.C."/>
            <person name="Gomes R."/>
            <person name="De Souza E.M."/>
            <person name="Pedrosa F.O."/>
            <person name="Steffens M.B."/>
            <person name="Bombassaro A."/>
            <person name="Tadra-Sfeir M.Z."/>
            <person name="Moreno L.F."/>
            <person name="Najafzadeh M.J."/>
            <person name="Felipe M.S."/>
            <person name="Teixeira M."/>
            <person name="Sun J."/>
            <person name="Xi L."/>
            <person name="Castro M.A."/>
            <person name="Vicente V.A."/>
        </authorList>
    </citation>
    <scope>NUCLEOTIDE SEQUENCE [LARGE SCALE GENOMIC DNA]</scope>
    <source>
        <strain evidence="8 9">CBS 269.64</strain>
    </source>
</reference>
<feature type="transmembrane region" description="Helical" evidence="6">
    <location>
        <begin position="512"/>
        <end position="533"/>
    </location>
</feature>
<feature type="transmembrane region" description="Helical" evidence="6">
    <location>
        <begin position="383"/>
        <end position="401"/>
    </location>
</feature>
<dbReference type="Pfam" id="PF07690">
    <property type="entry name" value="MFS_1"/>
    <property type="match status" value="1"/>
</dbReference>
<dbReference type="Gene3D" id="1.20.1250.20">
    <property type="entry name" value="MFS general substrate transporter like domains"/>
    <property type="match status" value="1"/>
</dbReference>
<feature type="transmembrane region" description="Helical" evidence="6">
    <location>
        <begin position="203"/>
        <end position="227"/>
    </location>
</feature>
<keyword evidence="9" id="KW-1185">Reference proteome</keyword>
<evidence type="ECO:0000256" key="1">
    <source>
        <dbReference type="ARBA" id="ARBA00004141"/>
    </source>
</evidence>
<dbReference type="GO" id="GO:0022857">
    <property type="term" value="F:transmembrane transporter activity"/>
    <property type="evidence" value="ECO:0007669"/>
    <property type="project" value="InterPro"/>
</dbReference>
<feature type="region of interest" description="Disordered" evidence="5">
    <location>
        <begin position="654"/>
        <end position="684"/>
    </location>
</feature>
<feature type="compositionally biased region" description="Pro residues" evidence="5">
    <location>
        <begin position="39"/>
        <end position="60"/>
    </location>
</feature>
<proteinExistence type="predicted"/>
<feature type="domain" description="Major facilitator superfamily (MFS) profile" evidence="7">
    <location>
        <begin position="73"/>
        <end position="542"/>
    </location>
</feature>
<dbReference type="SUPFAM" id="SSF103473">
    <property type="entry name" value="MFS general substrate transporter"/>
    <property type="match status" value="2"/>
</dbReference>
<organism evidence="8 9">
    <name type="scientific">Fonsecaea nubica</name>
    <dbReference type="NCBI Taxonomy" id="856822"/>
    <lineage>
        <taxon>Eukaryota</taxon>
        <taxon>Fungi</taxon>
        <taxon>Dikarya</taxon>
        <taxon>Ascomycota</taxon>
        <taxon>Pezizomycotina</taxon>
        <taxon>Eurotiomycetes</taxon>
        <taxon>Chaetothyriomycetidae</taxon>
        <taxon>Chaetothyriales</taxon>
        <taxon>Herpotrichiellaceae</taxon>
        <taxon>Fonsecaea</taxon>
    </lineage>
</organism>
<feature type="compositionally biased region" description="Basic and acidic residues" evidence="5">
    <location>
        <begin position="704"/>
        <end position="719"/>
    </location>
</feature>
<comment type="subcellular location">
    <subcellularLocation>
        <location evidence="1">Membrane</location>
        <topology evidence="1">Multi-pass membrane protein</topology>
    </subcellularLocation>
</comment>
<evidence type="ECO:0000256" key="3">
    <source>
        <dbReference type="ARBA" id="ARBA00022989"/>
    </source>
</evidence>
<feature type="compositionally biased region" description="Basic and acidic residues" evidence="5">
    <location>
        <begin position="749"/>
        <end position="758"/>
    </location>
</feature>
<evidence type="ECO:0000259" key="7">
    <source>
        <dbReference type="PROSITE" id="PS50850"/>
    </source>
</evidence>
<evidence type="ECO:0000256" key="4">
    <source>
        <dbReference type="ARBA" id="ARBA00023136"/>
    </source>
</evidence>
<evidence type="ECO:0000256" key="2">
    <source>
        <dbReference type="ARBA" id="ARBA00022692"/>
    </source>
</evidence>
<keyword evidence="4 6" id="KW-0472">Membrane</keyword>
<feature type="transmembrane region" description="Helical" evidence="6">
    <location>
        <begin position="143"/>
        <end position="164"/>
    </location>
</feature>
<feature type="region of interest" description="Disordered" evidence="5">
    <location>
        <begin position="542"/>
        <end position="571"/>
    </location>
</feature>
<dbReference type="OrthoDB" id="2428527at2759"/>
<feature type="compositionally biased region" description="Polar residues" evidence="5">
    <location>
        <begin position="669"/>
        <end position="683"/>
    </location>
</feature>
<feature type="transmembrane region" description="Helical" evidence="6">
    <location>
        <begin position="305"/>
        <end position="323"/>
    </location>
</feature>
<dbReference type="Proteomes" id="UP000185904">
    <property type="component" value="Unassembled WGS sequence"/>
</dbReference>
<feature type="transmembrane region" description="Helical" evidence="6">
    <location>
        <begin position="112"/>
        <end position="131"/>
    </location>
</feature>
<feature type="compositionally biased region" description="Polar residues" evidence="5">
    <location>
        <begin position="721"/>
        <end position="734"/>
    </location>
</feature>
<dbReference type="PANTHER" id="PTHR42718">
    <property type="entry name" value="MAJOR FACILITATOR SUPERFAMILY MULTIDRUG TRANSPORTER MFSC"/>
    <property type="match status" value="1"/>
</dbReference>
<dbReference type="EMBL" id="LVCJ01000018">
    <property type="protein sequence ID" value="OAL36991.1"/>
    <property type="molecule type" value="Genomic_DNA"/>
</dbReference>
<dbReference type="InterPro" id="IPR036259">
    <property type="entry name" value="MFS_trans_sf"/>
</dbReference>
<protein>
    <recommendedName>
        <fullName evidence="7">Major facilitator superfamily (MFS) profile domain-containing protein</fullName>
    </recommendedName>
</protein>
<dbReference type="Gene3D" id="1.20.1720.10">
    <property type="entry name" value="Multidrug resistance protein D"/>
    <property type="match status" value="1"/>
</dbReference>
<dbReference type="InterPro" id="IPR020846">
    <property type="entry name" value="MFS_dom"/>
</dbReference>
<feature type="transmembrane region" description="Helical" evidence="6">
    <location>
        <begin position="472"/>
        <end position="492"/>
    </location>
</feature>
<dbReference type="GeneID" id="34587181"/>
<dbReference type="GO" id="GO:0016020">
    <property type="term" value="C:membrane"/>
    <property type="evidence" value="ECO:0007669"/>
    <property type="project" value="UniProtKB-SubCell"/>
</dbReference>
<dbReference type="InterPro" id="IPR011701">
    <property type="entry name" value="MFS"/>
</dbReference>
<comment type="caution">
    <text evidence="8">The sequence shown here is derived from an EMBL/GenBank/DDBJ whole genome shotgun (WGS) entry which is preliminary data.</text>
</comment>
<gene>
    <name evidence="8" type="ORF">AYO20_03760</name>
</gene>
<dbReference type="CDD" id="cd17476">
    <property type="entry name" value="MFS_Amf1_MDR_like"/>
    <property type="match status" value="1"/>
</dbReference>
<evidence type="ECO:0000256" key="5">
    <source>
        <dbReference type="SAM" id="MobiDB-lite"/>
    </source>
</evidence>
<feature type="region of interest" description="Disordered" evidence="5">
    <location>
        <begin position="704"/>
        <end position="771"/>
    </location>
</feature>
<dbReference type="RefSeq" id="XP_022502003.1">
    <property type="nucleotide sequence ID" value="XM_022642060.1"/>
</dbReference>
<accession>A0A178D706</accession>
<keyword evidence="2 6" id="KW-0812">Transmembrane</keyword>
<feature type="transmembrane region" description="Helical" evidence="6">
    <location>
        <begin position="408"/>
        <end position="426"/>
    </location>
</feature>
<dbReference type="PROSITE" id="PS50850">
    <property type="entry name" value="MFS"/>
    <property type="match status" value="1"/>
</dbReference>
<evidence type="ECO:0000256" key="6">
    <source>
        <dbReference type="SAM" id="Phobius"/>
    </source>
</evidence>
<feature type="transmembrane region" description="Helical" evidence="6">
    <location>
        <begin position="74"/>
        <end position="92"/>
    </location>
</feature>
<feature type="transmembrane region" description="Helical" evidence="6">
    <location>
        <begin position="277"/>
        <end position="299"/>
    </location>
</feature>
<evidence type="ECO:0000313" key="8">
    <source>
        <dbReference type="EMBL" id="OAL36991.1"/>
    </source>
</evidence>
<feature type="compositionally biased region" description="Low complexity" evidence="5">
    <location>
        <begin position="616"/>
        <end position="627"/>
    </location>
</feature>
<feature type="compositionally biased region" description="Pro residues" evidence="5">
    <location>
        <begin position="542"/>
        <end position="555"/>
    </location>
</feature>
<feature type="transmembrane region" description="Helical" evidence="6">
    <location>
        <begin position="343"/>
        <end position="363"/>
    </location>
</feature>
<name>A0A178D706_9EURO</name>
<feature type="region of interest" description="Disordered" evidence="5">
    <location>
        <begin position="1"/>
        <end position="64"/>
    </location>
</feature>
<dbReference type="AlphaFoldDB" id="A0A178D706"/>
<keyword evidence="3 6" id="KW-1133">Transmembrane helix</keyword>
<feature type="transmembrane region" description="Helical" evidence="6">
    <location>
        <begin position="233"/>
        <end position="256"/>
    </location>
</feature>
<feature type="region of interest" description="Disordered" evidence="5">
    <location>
        <begin position="604"/>
        <end position="642"/>
    </location>
</feature>
<sequence length="771" mass="82862">MTPRKFSSLKSSISSSPTTDNDLASREPVDMEKAAHTNGPPPTGRPAGPPAGPPGPPGPPGGWLITRMSKQQEILFNIMVAFLQLIPQSTLTTVFPVSRDLAQSFTISNPSVLPWLVAAYALSFGTFILIGGRLGDIFGHKTMVVIGYSLLSLWSVVAGLSHYVGYELFFVARGFQGLGASLMVPNGLALLGRTYPPGSKKKILSFTLFGLCAPVGAYLGMIFGALFTKFASWWWSFYTLASVSCFLAVAASVILVSPPPTPKQMLPVKEKLRDMDWLGALTGVGGLICVQVSLVSAPASGWSTQYIFMLLIIGLLLIAFFVITELKIAEQPLVPFKMLKADVGFVLGAVACGWATFGIWTWFLWRYLLGIKHETPLGAALKVLPIVPVALIASVLTAWMMRKCRPSWTLFWALVAFAFGPLLLAADSNIDKTTYWSWTFASLIVMPFGMDMSFPAATLIMSNFFPPQQQGVAGSLISTVVNYSISLGLGLASTVEVHVNNNGKDPLAGIRGGWFMGVGLGGLGVIICVAFVVKSILHPTPKAPLGPPARPPPDTVMPMTAPRPENQRKASQAATISSLATTMVPDTAAHLSLKLNEIEPFNFESMPGSTTTSAVTSPQSPSFSTSPNLISSFPHPAQSKPKVNMLHRISKDVHLKRSGKDNTADFHSRSNSQTLLAGSTAQSPIPAFPMPAELDPVYRVRGSFESETSAEGRRERWESMARQTGGTRRPSQPTECGYPYGTGAGLALRDPDGFDYDTRPVVPKGMVGDKF</sequence>
<dbReference type="PANTHER" id="PTHR42718:SF41">
    <property type="entry name" value="MFS TRANSPORTER OF UNKOWN SPECIFICITY (AFU_ORTHOLOGUE AFUA_5G09940)-RELATED"/>
    <property type="match status" value="1"/>
</dbReference>
<feature type="transmembrane region" description="Helical" evidence="6">
    <location>
        <begin position="438"/>
        <end position="460"/>
    </location>
</feature>
<feature type="compositionally biased region" description="Basic and acidic residues" evidence="5">
    <location>
        <begin position="23"/>
        <end position="35"/>
    </location>
</feature>
<evidence type="ECO:0000313" key="9">
    <source>
        <dbReference type="Proteomes" id="UP000185904"/>
    </source>
</evidence>